<feature type="transmembrane region" description="Helical" evidence="8">
    <location>
        <begin position="7"/>
        <end position="28"/>
    </location>
</feature>
<dbReference type="EMBL" id="JAOVQO010000031">
    <property type="protein sequence ID" value="MCU9850456.1"/>
    <property type="molecule type" value="Genomic_DNA"/>
</dbReference>
<evidence type="ECO:0000313" key="10">
    <source>
        <dbReference type="EMBL" id="MCU9850456.1"/>
    </source>
</evidence>
<evidence type="ECO:0000256" key="8">
    <source>
        <dbReference type="SAM" id="Phobius"/>
    </source>
</evidence>
<keyword evidence="4 10" id="KW-0808">Transferase</keyword>
<comment type="subcellular location">
    <subcellularLocation>
        <location evidence="1">Cell membrane</location>
        <topology evidence="1">Multi-pass membrane protein</topology>
    </subcellularLocation>
</comment>
<feature type="transmembrane region" description="Helical" evidence="8">
    <location>
        <begin position="193"/>
        <end position="214"/>
    </location>
</feature>
<evidence type="ECO:0000256" key="1">
    <source>
        <dbReference type="ARBA" id="ARBA00004651"/>
    </source>
</evidence>
<accession>A0ABT2X931</accession>
<feature type="transmembrane region" description="Helical" evidence="8">
    <location>
        <begin position="302"/>
        <end position="319"/>
    </location>
</feature>
<keyword evidence="6 8" id="KW-1133">Transmembrane helix</keyword>
<evidence type="ECO:0000256" key="6">
    <source>
        <dbReference type="ARBA" id="ARBA00022989"/>
    </source>
</evidence>
<dbReference type="RefSeq" id="WP_263340583.1">
    <property type="nucleotide sequence ID" value="NZ_JAOVQO010000031.1"/>
</dbReference>
<comment type="caution">
    <text evidence="10">The sequence shown here is derived from an EMBL/GenBank/DDBJ whole genome shotgun (WGS) entry which is preliminary data.</text>
</comment>
<protein>
    <submittedName>
        <fullName evidence="10">Glycosyltransferase family 39 protein</fullName>
        <ecNumber evidence="10">2.4.-.-</ecNumber>
    </submittedName>
</protein>
<reference evidence="10 11" key="1">
    <citation type="submission" date="2022-10" db="EMBL/GenBank/DDBJ databases">
        <title>Defluviimonas sp. nov., isolated from ocean surface sediments.</title>
        <authorList>
            <person name="He W."/>
            <person name="Wang L."/>
            <person name="Zhang D.-F."/>
        </authorList>
    </citation>
    <scope>NUCLEOTIDE SEQUENCE [LARGE SCALE GENOMIC DNA]</scope>
    <source>
        <strain evidence="10 11">WL0024</strain>
    </source>
</reference>
<dbReference type="InterPro" id="IPR038731">
    <property type="entry name" value="RgtA/B/C-like"/>
</dbReference>
<evidence type="ECO:0000259" key="9">
    <source>
        <dbReference type="Pfam" id="PF13231"/>
    </source>
</evidence>
<organism evidence="10 11">
    <name type="scientific">Albidovulum salinarum</name>
    <dbReference type="NCBI Taxonomy" id="2984153"/>
    <lineage>
        <taxon>Bacteria</taxon>
        <taxon>Pseudomonadati</taxon>
        <taxon>Pseudomonadota</taxon>
        <taxon>Alphaproteobacteria</taxon>
        <taxon>Rhodobacterales</taxon>
        <taxon>Paracoccaceae</taxon>
        <taxon>Albidovulum</taxon>
    </lineage>
</organism>
<keyword evidence="2" id="KW-1003">Cell membrane</keyword>
<dbReference type="EC" id="2.4.-.-" evidence="10"/>
<keyword evidence="11" id="KW-1185">Reference proteome</keyword>
<feature type="transmembrane region" description="Helical" evidence="8">
    <location>
        <begin position="325"/>
        <end position="347"/>
    </location>
</feature>
<keyword evidence="3 10" id="KW-0328">Glycosyltransferase</keyword>
<feature type="transmembrane region" description="Helical" evidence="8">
    <location>
        <begin position="153"/>
        <end position="181"/>
    </location>
</feature>
<evidence type="ECO:0000256" key="2">
    <source>
        <dbReference type="ARBA" id="ARBA00022475"/>
    </source>
</evidence>
<evidence type="ECO:0000256" key="7">
    <source>
        <dbReference type="ARBA" id="ARBA00023136"/>
    </source>
</evidence>
<proteinExistence type="predicted"/>
<keyword evidence="5 8" id="KW-0812">Transmembrane</keyword>
<evidence type="ECO:0000313" key="11">
    <source>
        <dbReference type="Proteomes" id="UP001209535"/>
    </source>
</evidence>
<keyword evidence="7 8" id="KW-0472">Membrane</keyword>
<dbReference type="Pfam" id="PF13231">
    <property type="entry name" value="PMT_2"/>
    <property type="match status" value="1"/>
</dbReference>
<dbReference type="Proteomes" id="UP001209535">
    <property type="component" value="Unassembled WGS sequence"/>
</dbReference>
<feature type="domain" description="Glycosyltransferase RgtA/B/C/D-like" evidence="9">
    <location>
        <begin position="53"/>
        <end position="211"/>
    </location>
</feature>
<feature type="transmembrane region" description="Helical" evidence="8">
    <location>
        <begin position="247"/>
        <end position="268"/>
    </location>
</feature>
<feature type="transmembrane region" description="Helical" evidence="8">
    <location>
        <begin position="104"/>
        <end position="124"/>
    </location>
</feature>
<dbReference type="InterPro" id="IPR050297">
    <property type="entry name" value="LipidA_mod_glycosyltrf_83"/>
</dbReference>
<name>A0ABT2X931_9RHOB</name>
<feature type="transmembrane region" description="Helical" evidence="8">
    <location>
        <begin position="75"/>
        <end position="97"/>
    </location>
</feature>
<dbReference type="GO" id="GO:0016757">
    <property type="term" value="F:glycosyltransferase activity"/>
    <property type="evidence" value="ECO:0007669"/>
    <property type="project" value="UniProtKB-KW"/>
</dbReference>
<gene>
    <name evidence="10" type="ORF">OEZ60_20945</name>
</gene>
<sequence>MPDRSGWFPRAVLVVGALTLARIVALWFDRTDLFVDESQYWLWGQRLDFGYYSKPPLIAWVIRAATELAGSDAPFWIRLPGLLFHGATALILGTLAARLFSARAALWVAVSYATLPMVALGSLLISTDTIMAPFFAAALYFYFRAVEAGRARFAALAGAAAGVAFLAKYAAVYFLLGAALASVVPAARLSGRAWAAMLAAFAVTILPNVAWNLGHDLTTVEHTMDNVGWVREASWYASLNPGGLTSFLFAQFGVFGPVLVGALLWGYATPGSATVRALVAFSLPVLVIVSVQALLMGAQANWAVAAYFPGTLIAVPLLLVRAPRLLALSLAVNGTVAILLPVLTVIAPAPEWQGRPLAARYLGRADLSRQIIAAAREAGTETVVIDNRDMIADLFHTGDGSGLAFRTPRPVGRPASYYEQNFPLEDDAGEVLFVSIAPPVCGGAAAEPVAELDTTNGAYFRRKLTAYLVPAECLNARP</sequence>
<feature type="transmembrane region" description="Helical" evidence="8">
    <location>
        <begin position="274"/>
        <end position="295"/>
    </location>
</feature>
<dbReference type="PANTHER" id="PTHR33908">
    <property type="entry name" value="MANNOSYLTRANSFERASE YKCB-RELATED"/>
    <property type="match status" value="1"/>
</dbReference>
<evidence type="ECO:0000256" key="3">
    <source>
        <dbReference type="ARBA" id="ARBA00022676"/>
    </source>
</evidence>
<evidence type="ECO:0000256" key="4">
    <source>
        <dbReference type="ARBA" id="ARBA00022679"/>
    </source>
</evidence>
<dbReference type="PANTHER" id="PTHR33908:SF11">
    <property type="entry name" value="MEMBRANE PROTEIN"/>
    <property type="match status" value="1"/>
</dbReference>
<evidence type="ECO:0000256" key="5">
    <source>
        <dbReference type="ARBA" id="ARBA00022692"/>
    </source>
</evidence>